<proteinExistence type="predicted"/>
<feature type="domain" description="Aminoglycoside phosphotransferase" evidence="1">
    <location>
        <begin position="21"/>
        <end position="81"/>
    </location>
</feature>
<keyword evidence="3" id="KW-1185">Reference proteome</keyword>
<comment type="caution">
    <text evidence="2">The sequence shown here is derived from an EMBL/GenBank/DDBJ whole genome shotgun (WGS) entry which is preliminary data.</text>
</comment>
<dbReference type="SUPFAM" id="SSF56112">
    <property type="entry name" value="Protein kinase-like (PK-like)"/>
    <property type="match status" value="1"/>
</dbReference>
<dbReference type="EMBL" id="CAJVRC010000835">
    <property type="protein sequence ID" value="CAG8885856.1"/>
    <property type="molecule type" value="Genomic_DNA"/>
</dbReference>
<sequence length="140" mass="16194">MGRFHLDELWAEMSLALNDPVPEQVCSKLRQRMPTAAPYTFTNGDLTNVNIIVENGNLAGILDWESSAFFPVWWEFTCAGIGLGQDDKEWKDLLRNHLPDHTEAHNFWLNFFALRKYPNLNERELALLKECDLSLPEKEC</sequence>
<evidence type="ECO:0000313" key="2">
    <source>
        <dbReference type="EMBL" id="CAG8885856.1"/>
    </source>
</evidence>
<dbReference type="AlphaFoldDB" id="A0A9W4K672"/>
<dbReference type="InterPro" id="IPR011009">
    <property type="entry name" value="Kinase-like_dom_sf"/>
</dbReference>
<organism evidence="2 3">
    <name type="scientific">Penicillium egyptiacum</name>
    <dbReference type="NCBI Taxonomy" id="1303716"/>
    <lineage>
        <taxon>Eukaryota</taxon>
        <taxon>Fungi</taxon>
        <taxon>Dikarya</taxon>
        <taxon>Ascomycota</taxon>
        <taxon>Pezizomycotina</taxon>
        <taxon>Eurotiomycetes</taxon>
        <taxon>Eurotiomycetidae</taxon>
        <taxon>Eurotiales</taxon>
        <taxon>Aspergillaceae</taxon>
        <taxon>Penicillium</taxon>
    </lineage>
</organism>
<dbReference type="OrthoDB" id="8300194at2759"/>
<dbReference type="Proteomes" id="UP001154252">
    <property type="component" value="Unassembled WGS sequence"/>
</dbReference>
<accession>A0A9W4K672</accession>
<evidence type="ECO:0000259" key="1">
    <source>
        <dbReference type="Pfam" id="PF01636"/>
    </source>
</evidence>
<protein>
    <recommendedName>
        <fullName evidence="1">Aminoglycoside phosphotransferase domain-containing protein</fullName>
    </recommendedName>
</protein>
<dbReference type="Pfam" id="PF01636">
    <property type="entry name" value="APH"/>
    <property type="match status" value="1"/>
</dbReference>
<evidence type="ECO:0000313" key="3">
    <source>
        <dbReference type="Proteomes" id="UP001154252"/>
    </source>
</evidence>
<dbReference type="Gene3D" id="3.90.1200.10">
    <property type="match status" value="1"/>
</dbReference>
<reference evidence="2" key="1">
    <citation type="submission" date="2021-07" db="EMBL/GenBank/DDBJ databases">
        <authorList>
            <person name="Branca A.L. A."/>
        </authorList>
    </citation>
    <scope>NUCLEOTIDE SEQUENCE</scope>
</reference>
<dbReference type="InterPro" id="IPR002575">
    <property type="entry name" value="Aminoglycoside_PTrfase"/>
</dbReference>
<name>A0A9W4K672_9EURO</name>
<gene>
    <name evidence="2" type="ORF">PEGY_LOCUS639</name>
</gene>